<dbReference type="HOGENOM" id="CLU_2936639_0_0_14"/>
<protein>
    <submittedName>
        <fullName evidence="1">Uncharacterized protein</fullName>
    </submittedName>
</protein>
<evidence type="ECO:0000313" key="1">
    <source>
        <dbReference type="EMBL" id="AFO51668.1"/>
    </source>
</evidence>
<proteinExistence type="predicted"/>
<sequence length="60" mass="6938">MKPISFVVSWGGHSNYCLLGRTYFSESPSGLLWLLLNYLDSFDLCVPNELEHEHLFFSNL</sequence>
<reference evidence="1 2" key="1">
    <citation type="journal article" date="2012" name="J. Bacteriol.">
        <title>Genome Sequence of "Candidatus Mycoplasma haemolamae" Strain Purdue, a Red Blood Cell Pathogen of Alpacas (Vicugna pacos) and Llamas (Lama glama).</title>
        <authorList>
            <person name="Guimaraes A.M."/>
            <person name="Toth B."/>
            <person name="Santos A.P."/>
            <person name="do Nascimento N.C."/>
            <person name="Kritchevsky J.E."/>
            <person name="Messick J.B."/>
        </authorList>
    </citation>
    <scope>NUCLEOTIDE SEQUENCE [LARGE SCALE GENOMIC DNA]</scope>
    <source>
        <strain evidence="1 2">Purdue</strain>
    </source>
</reference>
<accession>I7BIL9</accession>
<dbReference type="KEGG" id="mhl:MHLP_00440"/>
<evidence type="ECO:0000313" key="2">
    <source>
        <dbReference type="Proteomes" id="UP000006502"/>
    </source>
</evidence>
<name>I7BIL9_MYCHA</name>
<dbReference type="PATRIC" id="fig|1212765.3.peg.102"/>
<dbReference type="Proteomes" id="UP000006502">
    <property type="component" value="Chromosome"/>
</dbReference>
<reference evidence="2" key="2">
    <citation type="submission" date="2012-07" db="EMBL/GenBank/DDBJ databases">
        <title>Complete genome sequence of 'Candidatus Mycoplasma haemolamae'.</title>
        <authorList>
            <person name="Guimaraes A.M.S."/>
            <person name="Toth B."/>
            <person name="Santos A.P."/>
            <person name="Nascimento N.C."/>
            <person name="Sojka J.E."/>
            <person name="Messick J.B."/>
        </authorList>
    </citation>
    <scope>NUCLEOTIDE SEQUENCE [LARGE SCALE GENOMIC DNA]</scope>
    <source>
        <strain evidence="2">Purdue</strain>
    </source>
</reference>
<keyword evidence="2" id="KW-1185">Reference proteome</keyword>
<dbReference type="AlphaFoldDB" id="I7BIL9"/>
<organism evidence="1 2">
    <name type="scientific">Mycoplasma haematolamae (strain Purdue)</name>
    <dbReference type="NCBI Taxonomy" id="1212765"/>
    <lineage>
        <taxon>Bacteria</taxon>
        <taxon>Bacillati</taxon>
        <taxon>Mycoplasmatota</taxon>
        <taxon>Mollicutes</taxon>
        <taxon>Mycoplasmataceae</taxon>
        <taxon>Mycoplasma</taxon>
    </lineage>
</organism>
<dbReference type="EMBL" id="CP003731">
    <property type="protein sequence ID" value="AFO51668.1"/>
    <property type="molecule type" value="Genomic_DNA"/>
</dbReference>
<gene>
    <name evidence="1" type="ordered locus">MHLP_00440</name>
</gene>